<sequence>MTTVADTSVEEEKQVYAQPTLQACPHSQQASQIPPYAGAASLKKAPSSVHSDNDFFANSSTFSSAASAFADRTKDGRPVLQVELDNIAENDLQAQLREYCLQQKQQQPQAQQVFRLTNNNASSLSRNGVVGKNLVFANSNNHDKVVTGANDNKKGIKEKDRKIRPLPLEMLPLNHKRSTTSASPTKDRNGFACCWRAHFGGEGGFSKRKNVFILDECDDEDAEIDRETDIEDRLSWGNSDDDRAMEEEALKSQHVKATDHSGDPEETQEGLRQSRIASDAETREERAIRAEAWASRTTKMHREREKQKSESVPLRSANHVSPMDAVIASWEKKAEELEQCKQAPRASMSNHSHYSKSRHSRPQNSDPRPQKKARFLESLNPPQTSHSFASNDHGRDSLFQEVHAAYDWSDEDDDDPDPHPNKATPQQRATVRKGLREFAELRGFESKSVKKSRKRREKKLRQALTGLPPVPPAFPTAPPAPPNVHFTAPPASPAPFAAPPTSPAPPTAPPAIPSVTPYAPNTVPFSQAPEEHLDELGLPELDYVDDDVIYEPNHVHEMDHLDGGHDYNDNAYMIEENPIYNLLTPLSPDQTLTDGELLSLLDSTPAAPIGTLDMDPPDSQADPMANSGTDPMEEFLQAISYNPLEDSYLSQKYNNPNEHLFTRIASTMYASDPPREPEWSSPEDEPGDDSDHSWDSDEESLDGEWAEMSKQFSLHGQALEEVAKYKIYFVRCQCNDLIKTAFRSQYPGGLYIQTSGMSPENHILADYFKSIAGFSYENARSILPKHYLAKGIFLNTTHFIPDRFKEPLPGRWALIKKGLYRQDVGLVVTDKFKEARAQNT</sequence>
<organism evidence="2 3">
    <name type="scientific">Gymnopus androsaceus JB14</name>
    <dbReference type="NCBI Taxonomy" id="1447944"/>
    <lineage>
        <taxon>Eukaryota</taxon>
        <taxon>Fungi</taxon>
        <taxon>Dikarya</taxon>
        <taxon>Basidiomycota</taxon>
        <taxon>Agaricomycotina</taxon>
        <taxon>Agaricomycetes</taxon>
        <taxon>Agaricomycetidae</taxon>
        <taxon>Agaricales</taxon>
        <taxon>Marasmiineae</taxon>
        <taxon>Omphalotaceae</taxon>
        <taxon>Gymnopus</taxon>
    </lineage>
</organism>
<proteinExistence type="predicted"/>
<accession>A0A6A4GRB6</accession>
<gene>
    <name evidence="2" type="ORF">BT96DRAFT_1004316</name>
</gene>
<feature type="region of interest" description="Disordered" evidence="1">
    <location>
        <begin position="610"/>
        <end position="630"/>
    </location>
</feature>
<feature type="compositionally biased region" description="Basic and acidic residues" evidence="1">
    <location>
        <begin position="300"/>
        <end position="309"/>
    </location>
</feature>
<evidence type="ECO:0000313" key="2">
    <source>
        <dbReference type="EMBL" id="KAE9388319.1"/>
    </source>
</evidence>
<dbReference type="Proteomes" id="UP000799118">
    <property type="component" value="Unassembled WGS sequence"/>
</dbReference>
<feature type="region of interest" description="Disordered" evidence="1">
    <location>
        <begin position="446"/>
        <end position="472"/>
    </location>
</feature>
<dbReference type="PANTHER" id="PTHR48125">
    <property type="entry name" value="LP07818P1"/>
    <property type="match status" value="1"/>
</dbReference>
<feature type="region of interest" description="Disordered" evidence="1">
    <location>
        <begin position="671"/>
        <end position="701"/>
    </location>
</feature>
<protein>
    <submittedName>
        <fullName evidence="2">Uncharacterized protein</fullName>
    </submittedName>
</protein>
<feature type="region of interest" description="Disordered" evidence="1">
    <location>
        <begin position="248"/>
        <end position="320"/>
    </location>
</feature>
<reference evidence="2" key="1">
    <citation type="journal article" date="2019" name="Environ. Microbiol.">
        <title>Fungal ecological strategies reflected in gene transcription - a case study of two litter decomposers.</title>
        <authorList>
            <person name="Barbi F."/>
            <person name="Kohler A."/>
            <person name="Barry K."/>
            <person name="Baskaran P."/>
            <person name="Daum C."/>
            <person name="Fauchery L."/>
            <person name="Ihrmark K."/>
            <person name="Kuo A."/>
            <person name="LaButti K."/>
            <person name="Lipzen A."/>
            <person name="Morin E."/>
            <person name="Grigoriev I.V."/>
            <person name="Henrissat B."/>
            <person name="Lindahl B."/>
            <person name="Martin F."/>
        </authorList>
    </citation>
    <scope>NUCLEOTIDE SEQUENCE</scope>
    <source>
        <strain evidence="2">JB14</strain>
    </source>
</reference>
<feature type="region of interest" description="Disordered" evidence="1">
    <location>
        <begin position="336"/>
        <end position="432"/>
    </location>
</feature>
<feature type="region of interest" description="Disordered" evidence="1">
    <location>
        <begin position="491"/>
        <end position="512"/>
    </location>
</feature>
<feature type="compositionally biased region" description="Basic and acidic residues" evidence="1">
    <location>
        <begin position="248"/>
        <end position="263"/>
    </location>
</feature>
<dbReference type="EMBL" id="ML769750">
    <property type="protein sequence ID" value="KAE9388319.1"/>
    <property type="molecule type" value="Genomic_DNA"/>
</dbReference>
<feature type="compositionally biased region" description="Basic residues" evidence="1">
    <location>
        <begin position="449"/>
        <end position="461"/>
    </location>
</feature>
<dbReference type="AlphaFoldDB" id="A0A6A4GRB6"/>
<dbReference type="PANTHER" id="PTHR48125:SF12">
    <property type="entry name" value="AT HOOK TRANSCRIPTION FACTOR FAMILY-RELATED"/>
    <property type="match status" value="1"/>
</dbReference>
<feature type="compositionally biased region" description="Basic and acidic residues" evidence="1">
    <location>
        <begin position="278"/>
        <end position="289"/>
    </location>
</feature>
<evidence type="ECO:0000256" key="1">
    <source>
        <dbReference type="SAM" id="MobiDB-lite"/>
    </source>
</evidence>
<evidence type="ECO:0000313" key="3">
    <source>
        <dbReference type="Proteomes" id="UP000799118"/>
    </source>
</evidence>
<keyword evidence="3" id="KW-1185">Reference proteome</keyword>
<feature type="compositionally biased region" description="Polar residues" evidence="1">
    <location>
        <begin position="380"/>
        <end position="390"/>
    </location>
</feature>
<name>A0A6A4GRB6_9AGAR</name>